<gene>
    <name evidence="7" type="primary">tagH</name>
    <name evidence="7" type="ORF">DNHGIG_12150</name>
</gene>
<keyword evidence="8" id="KW-1185">Reference proteome</keyword>
<keyword evidence="5" id="KW-1278">Translocase</keyword>
<keyword evidence="4 7" id="KW-0067">ATP-binding</keyword>
<accession>A0AAV4LCZ2</accession>
<dbReference type="Pfam" id="PF14524">
    <property type="entry name" value="Wzt_C"/>
    <property type="match status" value="1"/>
</dbReference>
<dbReference type="Proteomes" id="UP001057291">
    <property type="component" value="Unassembled WGS sequence"/>
</dbReference>
<dbReference type="InterPro" id="IPR015860">
    <property type="entry name" value="ABC_transpr_TagH-like"/>
</dbReference>
<dbReference type="CDD" id="cd10147">
    <property type="entry name" value="Wzt_C-like"/>
    <property type="match status" value="1"/>
</dbReference>
<reference evidence="7" key="1">
    <citation type="journal article" date="2023" name="Int. J. Syst. Evol. Microbiol.">
        <title>Collibacillus ludicampi gen. nov., sp. nov., a new soil bacterium of the family Alicyclobacillaceae.</title>
        <authorList>
            <person name="Jojima T."/>
            <person name="Ioku Y."/>
            <person name="Fukuta Y."/>
            <person name="Shirasaka N."/>
            <person name="Matsumura Y."/>
            <person name="Mori M."/>
        </authorList>
    </citation>
    <scope>NUCLEOTIDE SEQUENCE</scope>
    <source>
        <strain evidence="7">TP075</strain>
    </source>
</reference>
<evidence type="ECO:0000313" key="7">
    <source>
        <dbReference type="EMBL" id="GIM45666.1"/>
    </source>
</evidence>
<dbReference type="InterPro" id="IPR003593">
    <property type="entry name" value="AAA+_ATPase"/>
</dbReference>
<comment type="similarity">
    <text evidence="1">Belongs to the ABC transporter superfamily.</text>
</comment>
<dbReference type="InterPro" id="IPR017871">
    <property type="entry name" value="ABC_transporter-like_CS"/>
</dbReference>
<dbReference type="SMART" id="SM00382">
    <property type="entry name" value="AAA"/>
    <property type="match status" value="1"/>
</dbReference>
<keyword evidence="2" id="KW-0813">Transport</keyword>
<dbReference type="Pfam" id="PF00005">
    <property type="entry name" value="ABC_tran"/>
    <property type="match status" value="1"/>
</dbReference>
<comment type="caution">
    <text evidence="7">The sequence shown here is derived from an EMBL/GenBank/DDBJ whole genome shotgun (WGS) entry which is preliminary data.</text>
</comment>
<evidence type="ECO:0000256" key="5">
    <source>
        <dbReference type="ARBA" id="ARBA00022967"/>
    </source>
</evidence>
<dbReference type="CDD" id="cd03220">
    <property type="entry name" value="ABC_KpsT_Wzt"/>
    <property type="match status" value="1"/>
</dbReference>
<evidence type="ECO:0000256" key="3">
    <source>
        <dbReference type="ARBA" id="ARBA00022741"/>
    </source>
</evidence>
<name>A0AAV4LCZ2_9BACL</name>
<dbReference type="InterPro" id="IPR027417">
    <property type="entry name" value="P-loop_NTPase"/>
</dbReference>
<dbReference type="PROSITE" id="PS00211">
    <property type="entry name" value="ABC_TRANSPORTER_1"/>
    <property type="match status" value="1"/>
</dbReference>
<feature type="domain" description="ABC transporter" evidence="6">
    <location>
        <begin position="10"/>
        <end position="250"/>
    </location>
</feature>
<dbReference type="PANTHER" id="PTHR46743">
    <property type="entry name" value="TEICHOIC ACIDS EXPORT ATP-BINDING PROTEIN TAGH"/>
    <property type="match status" value="1"/>
</dbReference>
<dbReference type="PANTHER" id="PTHR46743:SF2">
    <property type="entry name" value="TEICHOIC ACIDS EXPORT ATP-BINDING PROTEIN TAGH"/>
    <property type="match status" value="1"/>
</dbReference>
<dbReference type="InterPro" id="IPR029439">
    <property type="entry name" value="Wzt_C"/>
</dbReference>
<evidence type="ECO:0000256" key="1">
    <source>
        <dbReference type="ARBA" id="ARBA00005417"/>
    </source>
</evidence>
<dbReference type="Gene3D" id="3.40.50.300">
    <property type="entry name" value="P-loop containing nucleotide triphosphate hydrolases"/>
    <property type="match status" value="1"/>
</dbReference>
<dbReference type="SUPFAM" id="SSF52540">
    <property type="entry name" value="P-loop containing nucleoside triphosphate hydrolases"/>
    <property type="match status" value="1"/>
</dbReference>
<dbReference type="AlphaFoldDB" id="A0AAV4LCZ2"/>
<sequence length="451" mass="50615">MIIDKDKVMIDVKGVSKTYKLYENPIDRLKESIHPFKKKYHKEFHALKDISFQVKMGDTLGIIGRNGSGKSTLLKLITGILQPTSGTISVNGKIAALLELGAGFNLELTGIENIYLYGTIMGLSKQEIDKKLDEIIEFADIGDFIFQPVKMYSSGMFARLAFSVAINVDPDILIVDETLSVGDAYFTAKCMEKIREWVNSRTVIFVSHSLEVVRSFCNKGILLDQGRIHTAGDIQMVTETYERLINQQIVTSKLKSIAELAAKPKLEKKDMRHNQISKELSEDPEFTRRVSQFRSGTGHARFIRAEALVDSKPTHIIPFGEEVVFRLVAEYYSDIDTEGTVGYMVRNRNGQDVFGMNIFNLNRLLPPIKKGTILEVEFTFKNILAPGSYSVSLGLKPKPIEPIFLDCVNVAIFFEVPPLEGQNYVPGLLYVPNELTYNIVNLNIKESVASV</sequence>
<dbReference type="InterPro" id="IPR050683">
    <property type="entry name" value="Bact_Polysacc_Export_ATP-bd"/>
</dbReference>
<dbReference type="InterPro" id="IPR003439">
    <property type="entry name" value="ABC_transporter-like_ATP-bd"/>
</dbReference>
<organism evidence="7 8">
    <name type="scientific">Collibacillus ludicampi</name>
    <dbReference type="NCBI Taxonomy" id="2771369"/>
    <lineage>
        <taxon>Bacteria</taxon>
        <taxon>Bacillati</taxon>
        <taxon>Bacillota</taxon>
        <taxon>Bacilli</taxon>
        <taxon>Bacillales</taxon>
        <taxon>Alicyclobacillaceae</taxon>
        <taxon>Collibacillus</taxon>
    </lineage>
</organism>
<dbReference type="PROSITE" id="PS50893">
    <property type="entry name" value="ABC_TRANSPORTER_2"/>
    <property type="match status" value="1"/>
</dbReference>
<evidence type="ECO:0000256" key="4">
    <source>
        <dbReference type="ARBA" id="ARBA00022840"/>
    </source>
</evidence>
<dbReference type="GO" id="GO:0140359">
    <property type="term" value="F:ABC-type transporter activity"/>
    <property type="evidence" value="ECO:0007669"/>
    <property type="project" value="InterPro"/>
</dbReference>
<dbReference type="GO" id="GO:0016020">
    <property type="term" value="C:membrane"/>
    <property type="evidence" value="ECO:0007669"/>
    <property type="project" value="InterPro"/>
</dbReference>
<dbReference type="EMBL" id="BOQE01000001">
    <property type="protein sequence ID" value="GIM45666.1"/>
    <property type="molecule type" value="Genomic_DNA"/>
</dbReference>
<evidence type="ECO:0000259" key="6">
    <source>
        <dbReference type="PROSITE" id="PS50893"/>
    </source>
</evidence>
<dbReference type="GO" id="GO:0005524">
    <property type="term" value="F:ATP binding"/>
    <property type="evidence" value="ECO:0007669"/>
    <property type="project" value="UniProtKB-KW"/>
</dbReference>
<proteinExistence type="inferred from homology"/>
<protein>
    <submittedName>
        <fullName evidence="7">Teichoic acid ABC transporter ATP-binding protein</fullName>
    </submittedName>
</protein>
<evidence type="ECO:0000313" key="8">
    <source>
        <dbReference type="Proteomes" id="UP001057291"/>
    </source>
</evidence>
<keyword evidence="3" id="KW-0547">Nucleotide-binding</keyword>
<evidence type="ECO:0000256" key="2">
    <source>
        <dbReference type="ARBA" id="ARBA00022448"/>
    </source>
</evidence>
<dbReference type="GO" id="GO:0016887">
    <property type="term" value="F:ATP hydrolysis activity"/>
    <property type="evidence" value="ECO:0007669"/>
    <property type="project" value="InterPro"/>
</dbReference>
<dbReference type="Gene3D" id="2.70.50.60">
    <property type="entry name" value="abc- transporter (atp binding component) like domain"/>
    <property type="match status" value="1"/>
</dbReference>